<dbReference type="Gene3D" id="1.10.443.10">
    <property type="entry name" value="Intergrase catalytic core"/>
    <property type="match status" value="1"/>
</dbReference>
<dbReference type="InterPro" id="IPR013762">
    <property type="entry name" value="Integrase-like_cat_sf"/>
</dbReference>
<dbReference type="Pfam" id="PF00589">
    <property type="entry name" value="Phage_integrase"/>
    <property type="match status" value="1"/>
</dbReference>
<dbReference type="Pfam" id="PF14659">
    <property type="entry name" value="Phage_int_SAM_3"/>
    <property type="match status" value="1"/>
</dbReference>
<evidence type="ECO:0000259" key="6">
    <source>
        <dbReference type="PROSITE" id="PS51898"/>
    </source>
</evidence>
<keyword evidence="3 5" id="KW-0238">DNA-binding</keyword>
<dbReference type="PROSITE" id="PS51898">
    <property type="entry name" value="TYR_RECOMBINASE"/>
    <property type="match status" value="1"/>
</dbReference>
<dbReference type="GO" id="GO:0003677">
    <property type="term" value="F:DNA binding"/>
    <property type="evidence" value="ECO:0007669"/>
    <property type="project" value="UniProtKB-UniRule"/>
</dbReference>
<evidence type="ECO:0000313" key="9">
    <source>
        <dbReference type="Proteomes" id="UP001139384"/>
    </source>
</evidence>
<evidence type="ECO:0000256" key="5">
    <source>
        <dbReference type="PROSITE-ProRule" id="PRU01248"/>
    </source>
</evidence>
<dbReference type="InterPro" id="IPR011010">
    <property type="entry name" value="DNA_brk_join_enz"/>
</dbReference>
<keyword evidence="9" id="KW-1185">Reference proteome</keyword>
<comment type="caution">
    <text evidence="8">The sequence shown here is derived from an EMBL/GenBank/DDBJ whole genome shotgun (WGS) entry which is preliminary data.</text>
</comment>
<dbReference type="AlphaFoldDB" id="A0A9X1PVM1"/>
<dbReference type="PROSITE" id="PS51900">
    <property type="entry name" value="CB"/>
    <property type="match status" value="1"/>
</dbReference>
<evidence type="ECO:0000256" key="2">
    <source>
        <dbReference type="ARBA" id="ARBA00022908"/>
    </source>
</evidence>
<dbReference type="PANTHER" id="PTHR30349:SF64">
    <property type="entry name" value="PROPHAGE INTEGRASE INTD-RELATED"/>
    <property type="match status" value="1"/>
</dbReference>
<dbReference type="PANTHER" id="PTHR30349">
    <property type="entry name" value="PHAGE INTEGRASE-RELATED"/>
    <property type="match status" value="1"/>
</dbReference>
<accession>A0A9X1PVM1</accession>
<dbReference type="RefSeq" id="WP_234761708.1">
    <property type="nucleotide sequence ID" value="NZ_JAKEIP010000017.1"/>
</dbReference>
<feature type="domain" description="Core-binding (CB)" evidence="7">
    <location>
        <begin position="70"/>
        <end position="150"/>
    </location>
</feature>
<keyword evidence="2" id="KW-0229">DNA integration</keyword>
<dbReference type="GO" id="GO:0015074">
    <property type="term" value="P:DNA integration"/>
    <property type="evidence" value="ECO:0007669"/>
    <property type="project" value="UniProtKB-KW"/>
</dbReference>
<dbReference type="Proteomes" id="UP001139384">
    <property type="component" value="Unassembled WGS sequence"/>
</dbReference>
<evidence type="ECO:0000256" key="1">
    <source>
        <dbReference type="ARBA" id="ARBA00008857"/>
    </source>
</evidence>
<gene>
    <name evidence="8" type="ORF">L0P92_07385</name>
</gene>
<keyword evidence="4" id="KW-0233">DNA recombination</keyword>
<dbReference type="Gene3D" id="1.10.150.130">
    <property type="match status" value="1"/>
</dbReference>
<sequence length="398" mass="45414">MASIIKRCDCKVGAWPRCKHSWVVRFRDPSGKQTEESFAHNKKTEAKALANKVENDKQLGVYVDRKHSKRTFEDCWKEWLGFGQREESTLVQYKSIYKNHFAEMFGSRRIGSITPSDITKWEEAQKERGYKPYGIEGRKVVLKSFLKYCYEAEIVPKYAGKTIAVNGRNESTYRPVEDSEIPTTAEVMAIYEAIRPVYKSSIWTQAGCGLRVGEALAFSQSHLTRREGWYFVQNQLTNFGKNGGANRGTNVKNEPKWSRKGRWVPVPPSVADELDKHRAFWEPWGEEGWYHESETYQHRHPSRTTYTDRWNDAIKKAGLGDSGYTPKALRHYFASMAIAAGVPLYEVARWMGHSSTKVTEQVYAHLVDGADERITGAFEASLADAFRARLTVVGEDAA</sequence>
<name>A0A9X1PVM1_STRM4</name>
<dbReference type="InterPro" id="IPR002104">
    <property type="entry name" value="Integrase_catalytic"/>
</dbReference>
<protein>
    <submittedName>
        <fullName evidence="8">Site-specific integrase</fullName>
    </submittedName>
</protein>
<comment type="similarity">
    <text evidence="1">Belongs to the 'phage' integrase family.</text>
</comment>
<evidence type="ECO:0000256" key="4">
    <source>
        <dbReference type="ARBA" id="ARBA00023172"/>
    </source>
</evidence>
<dbReference type="CDD" id="cd01189">
    <property type="entry name" value="INT_ICEBs1_C_like"/>
    <property type="match status" value="1"/>
</dbReference>
<dbReference type="GO" id="GO:0006310">
    <property type="term" value="P:DNA recombination"/>
    <property type="evidence" value="ECO:0007669"/>
    <property type="project" value="UniProtKB-KW"/>
</dbReference>
<evidence type="ECO:0000256" key="3">
    <source>
        <dbReference type="ARBA" id="ARBA00023125"/>
    </source>
</evidence>
<dbReference type="SUPFAM" id="SSF56349">
    <property type="entry name" value="DNA breaking-rejoining enzymes"/>
    <property type="match status" value="1"/>
</dbReference>
<dbReference type="InterPro" id="IPR010998">
    <property type="entry name" value="Integrase_recombinase_N"/>
</dbReference>
<dbReference type="InterPro" id="IPR050090">
    <property type="entry name" value="Tyrosine_recombinase_XerCD"/>
</dbReference>
<dbReference type="InterPro" id="IPR004107">
    <property type="entry name" value="Integrase_SAM-like_N"/>
</dbReference>
<dbReference type="InterPro" id="IPR044068">
    <property type="entry name" value="CB"/>
</dbReference>
<evidence type="ECO:0000259" key="7">
    <source>
        <dbReference type="PROSITE" id="PS51900"/>
    </source>
</evidence>
<feature type="domain" description="Tyr recombinase" evidence="6">
    <location>
        <begin position="177"/>
        <end position="379"/>
    </location>
</feature>
<proteinExistence type="inferred from homology"/>
<reference evidence="8" key="1">
    <citation type="submission" date="2022-01" db="EMBL/GenBank/DDBJ databases">
        <title>Draft Genome Sequences of Seven Type Strains of the Genus Streptomyces.</title>
        <authorList>
            <person name="Aziz S."/>
            <person name="Coretto E."/>
            <person name="Chronakova A."/>
            <person name="Sproer C."/>
            <person name="Huber K."/>
            <person name="Nouioui I."/>
            <person name="Gross H."/>
        </authorList>
    </citation>
    <scope>NUCLEOTIDE SEQUENCE</scope>
    <source>
        <strain evidence="8">DSM 103493</strain>
    </source>
</reference>
<dbReference type="EMBL" id="JAKEIP010000017">
    <property type="protein sequence ID" value="MCF1593389.1"/>
    <property type="molecule type" value="Genomic_DNA"/>
</dbReference>
<evidence type="ECO:0000313" key="8">
    <source>
        <dbReference type="EMBL" id="MCF1593389.1"/>
    </source>
</evidence>
<organism evidence="8 9">
    <name type="scientific">Streptomyces muensis</name>
    <dbReference type="NCBI Taxonomy" id="1077944"/>
    <lineage>
        <taxon>Bacteria</taxon>
        <taxon>Bacillati</taxon>
        <taxon>Actinomycetota</taxon>
        <taxon>Actinomycetes</taxon>
        <taxon>Kitasatosporales</taxon>
        <taxon>Streptomycetaceae</taxon>
        <taxon>Streptomyces</taxon>
    </lineage>
</organism>